<proteinExistence type="inferred from homology"/>
<sequence>MEKKLPAHLEEQRRFVHVGEEFPSDATTLSGADTFQTLGVTQHWDLKEFQEHFKFEILRLTPDEIQFDLIGIDPAIANAFRRILIAEIPTVAIETVYVENNTSVVQDEVLANRLGLIPILVNPALLQDRKPGDAPTDQDTIVFKLNVKCTRRPGIPEDSANEEKFVNSSVYSGQLQWIPFGDQQARFGECPPRPVHHDILIAKMRPPQAMELQCFAIRGIGKDHAKFSPVATASYRLMPRVRLAKPVEGPAAESLKEACPLGVFDIEDGHAFVKNERNCSMCRECIRSVWRDRLGAEESAKLKDAVSLGRIKDHFIFTVESSGILSPETLFKQALEILMAKLERIEGDLLQL</sequence>
<dbReference type="PANTHER" id="PTHR11800:SF13">
    <property type="entry name" value="DNA-DIRECTED RNA POLYMERASES I AND III SUBUNIT RPAC1"/>
    <property type="match status" value="1"/>
</dbReference>
<evidence type="ECO:0000256" key="3">
    <source>
        <dbReference type="ARBA" id="ARBA00022478"/>
    </source>
</evidence>
<dbReference type="Pfam" id="PF01193">
    <property type="entry name" value="RNA_pol_L"/>
    <property type="match status" value="1"/>
</dbReference>
<evidence type="ECO:0000256" key="4">
    <source>
        <dbReference type="ARBA" id="ARBA00023163"/>
    </source>
</evidence>
<dbReference type="InterPro" id="IPR011262">
    <property type="entry name" value="DNA-dir_RNA_pol_insert"/>
</dbReference>
<evidence type="ECO:0000256" key="6">
    <source>
        <dbReference type="ARBA" id="ARBA00025804"/>
    </source>
</evidence>
<accession>A0ABQ8UMP2</accession>
<reference evidence="8" key="1">
    <citation type="journal article" date="2022" name="bioRxiv">
        <title>Genomics of Preaxostyla Flagellates Illuminates Evolutionary Transitions and the Path Towards Mitochondrial Loss.</title>
        <authorList>
            <person name="Novak L.V.F."/>
            <person name="Treitli S.C."/>
            <person name="Pyrih J."/>
            <person name="Halakuc P."/>
            <person name="Pipaliya S.V."/>
            <person name="Vacek V."/>
            <person name="Brzon O."/>
            <person name="Soukal P."/>
            <person name="Eme L."/>
            <person name="Dacks J.B."/>
            <person name="Karnkowska A."/>
            <person name="Elias M."/>
            <person name="Hampl V."/>
        </authorList>
    </citation>
    <scope>NUCLEOTIDE SEQUENCE</scope>
    <source>
        <strain evidence="8">RCP-MX</strain>
    </source>
</reference>
<dbReference type="Pfam" id="PF01000">
    <property type="entry name" value="RNA_pol_A_bac"/>
    <property type="match status" value="1"/>
</dbReference>
<dbReference type="InterPro" id="IPR022842">
    <property type="entry name" value="RNAP_Rpo3/Rpb3/RPAC1"/>
</dbReference>
<evidence type="ECO:0000313" key="8">
    <source>
        <dbReference type="EMBL" id="KAJ4459558.1"/>
    </source>
</evidence>
<comment type="similarity">
    <text evidence="6">Belongs to the archaeal Rpo3/eukaryotic RPB3 RNA polymerase subunit family.</text>
</comment>
<dbReference type="PROSITE" id="PS00446">
    <property type="entry name" value="RNA_POL_D_30KD"/>
    <property type="match status" value="1"/>
</dbReference>
<dbReference type="EMBL" id="JAPMOS010000018">
    <property type="protein sequence ID" value="KAJ4459558.1"/>
    <property type="molecule type" value="Genomic_DNA"/>
</dbReference>
<dbReference type="SMART" id="SM00662">
    <property type="entry name" value="RPOLD"/>
    <property type="match status" value="1"/>
</dbReference>
<name>A0ABQ8UMP2_9EUKA</name>
<dbReference type="PANTHER" id="PTHR11800">
    <property type="entry name" value="DNA-DIRECTED RNA POLYMERASE"/>
    <property type="match status" value="1"/>
</dbReference>
<dbReference type="SUPFAM" id="SSF55257">
    <property type="entry name" value="RBP11-like subunits of RNA polymerase"/>
    <property type="match status" value="1"/>
</dbReference>
<dbReference type="InterPro" id="IPR011263">
    <property type="entry name" value="DNA-dir_RNA_pol_RpoA/D/Rpb3"/>
</dbReference>
<evidence type="ECO:0000313" key="9">
    <source>
        <dbReference type="Proteomes" id="UP001141327"/>
    </source>
</evidence>
<dbReference type="GO" id="GO:0000428">
    <property type="term" value="C:DNA-directed RNA polymerase complex"/>
    <property type="evidence" value="ECO:0007669"/>
    <property type="project" value="UniProtKB-KW"/>
</dbReference>
<comment type="caution">
    <text evidence="8">The sequence shown here is derived from an EMBL/GenBank/DDBJ whole genome shotgun (WGS) entry which is preliminary data.</text>
</comment>
<feature type="domain" description="DNA-directed RNA polymerase RpoA/D/Rpb3-type" evidence="7">
    <location>
        <begin position="64"/>
        <end position="348"/>
    </location>
</feature>
<keyword evidence="9" id="KW-1185">Reference proteome</keyword>
<keyword evidence="5" id="KW-0539">Nucleus</keyword>
<keyword evidence="4" id="KW-0804">Transcription</keyword>
<organism evidence="8 9">
    <name type="scientific">Paratrimastix pyriformis</name>
    <dbReference type="NCBI Taxonomy" id="342808"/>
    <lineage>
        <taxon>Eukaryota</taxon>
        <taxon>Metamonada</taxon>
        <taxon>Preaxostyla</taxon>
        <taxon>Paratrimastigidae</taxon>
        <taxon>Paratrimastix</taxon>
    </lineage>
</organism>
<dbReference type="Gene3D" id="2.170.120.12">
    <property type="entry name" value="DNA-directed RNA polymerase, insert domain"/>
    <property type="match status" value="1"/>
</dbReference>
<keyword evidence="3 8" id="KW-0240">DNA-directed RNA polymerase</keyword>
<dbReference type="InterPro" id="IPR033901">
    <property type="entry name" value="RNAPI/III_AC40"/>
</dbReference>
<dbReference type="Proteomes" id="UP001141327">
    <property type="component" value="Unassembled WGS sequence"/>
</dbReference>
<evidence type="ECO:0000259" key="7">
    <source>
        <dbReference type="SMART" id="SM00662"/>
    </source>
</evidence>
<protein>
    <recommendedName>
        <fullName evidence="2">DNA-directed RNA polymerases I and III subunit RPAC1</fullName>
    </recommendedName>
</protein>
<evidence type="ECO:0000256" key="1">
    <source>
        <dbReference type="ARBA" id="ARBA00004123"/>
    </source>
</evidence>
<comment type="subcellular location">
    <subcellularLocation>
        <location evidence="1">Nucleus</location>
    </subcellularLocation>
</comment>
<dbReference type="SUPFAM" id="SSF56553">
    <property type="entry name" value="Insert subdomain of RNA polymerase alpha subunit"/>
    <property type="match status" value="1"/>
</dbReference>
<evidence type="ECO:0000256" key="2">
    <source>
        <dbReference type="ARBA" id="ARBA00022083"/>
    </source>
</evidence>
<dbReference type="InterPro" id="IPR001514">
    <property type="entry name" value="DNA-dir_RNA_pol_30-40kDasu_CS"/>
</dbReference>
<gene>
    <name evidence="8" type="ORF">PAPYR_4274</name>
</gene>
<dbReference type="NCBIfam" id="NF001988">
    <property type="entry name" value="PRK00783.1"/>
    <property type="match status" value="1"/>
</dbReference>
<dbReference type="CDD" id="cd07032">
    <property type="entry name" value="RNAP_I_II_AC40"/>
    <property type="match status" value="1"/>
</dbReference>
<dbReference type="HAMAP" id="MF_00320">
    <property type="entry name" value="RNApol_arch_Rpo3"/>
    <property type="match status" value="1"/>
</dbReference>
<dbReference type="InterPro" id="IPR050518">
    <property type="entry name" value="Rpo3/RPB3_RNA_Pol_subunit"/>
</dbReference>
<dbReference type="InterPro" id="IPR036643">
    <property type="entry name" value="RNApol_insert_sf"/>
</dbReference>
<evidence type="ECO:0000256" key="5">
    <source>
        <dbReference type="ARBA" id="ARBA00023242"/>
    </source>
</evidence>
<dbReference type="InterPro" id="IPR036603">
    <property type="entry name" value="RBP11-like"/>
</dbReference>
<dbReference type="Gene3D" id="3.30.1360.10">
    <property type="entry name" value="RNA polymerase, RBP11-like subunit"/>
    <property type="match status" value="1"/>
</dbReference>